<dbReference type="EMBL" id="BDRX01000004">
    <property type="protein sequence ID" value="GBF88348.1"/>
    <property type="molecule type" value="Genomic_DNA"/>
</dbReference>
<dbReference type="OrthoDB" id="2013891at2759"/>
<keyword evidence="1" id="KW-1133">Transmembrane helix</keyword>
<organism evidence="2 3">
    <name type="scientific">Raphidocelis subcapitata</name>
    <dbReference type="NCBI Taxonomy" id="307507"/>
    <lineage>
        <taxon>Eukaryota</taxon>
        <taxon>Viridiplantae</taxon>
        <taxon>Chlorophyta</taxon>
        <taxon>core chlorophytes</taxon>
        <taxon>Chlorophyceae</taxon>
        <taxon>CS clade</taxon>
        <taxon>Sphaeropleales</taxon>
        <taxon>Selenastraceae</taxon>
        <taxon>Raphidocelis</taxon>
    </lineage>
</organism>
<feature type="transmembrane region" description="Helical" evidence="1">
    <location>
        <begin position="102"/>
        <end position="123"/>
    </location>
</feature>
<proteinExistence type="predicted"/>
<dbReference type="PANTHER" id="PTHR36042">
    <property type="entry name" value="OS05G0490900 PROTEIN"/>
    <property type="match status" value="1"/>
</dbReference>
<comment type="caution">
    <text evidence="2">The sequence shown here is derived from an EMBL/GenBank/DDBJ whole genome shotgun (WGS) entry which is preliminary data.</text>
</comment>
<protein>
    <submittedName>
        <fullName evidence="2">Uncharacterized protein</fullName>
    </submittedName>
</protein>
<reference evidence="2 3" key="1">
    <citation type="journal article" date="2018" name="Sci. Rep.">
        <title>Raphidocelis subcapitata (=Pseudokirchneriella subcapitata) provides an insight into genome evolution and environmental adaptations in the Sphaeropleales.</title>
        <authorList>
            <person name="Suzuki S."/>
            <person name="Yamaguchi H."/>
            <person name="Nakajima N."/>
            <person name="Kawachi M."/>
        </authorList>
    </citation>
    <scope>NUCLEOTIDE SEQUENCE [LARGE SCALE GENOMIC DNA]</scope>
    <source>
        <strain evidence="2 3">NIES-35</strain>
    </source>
</reference>
<dbReference type="PANTHER" id="PTHR36042:SF1">
    <property type="entry name" value="OS05G0490900 PROTEIN"/>
    <property type="match status" value="1"/>
</dbReference>
<keyword evidence="3" id="KW-1185">Reference proteome</keyword>
<dbReference type="InParanoid" id="A0A2V0NLN7"/>
<dbReference type="STRING" id="307507.A0A2V0NLN7"/>
<evidence type="ECO:0000256" key="1">
    <source>
        <dbReference type="SAM" id="Phobius"/>
    </source>
</evidence>
<dbReference type="Proteomes" id="UP000247498">
    <property type="component" value="Unassembled WGS sequence"/>
</dbReference>
<evidence type="ECO:0000313" key="3">
    <source>
        <dbReference type="Proteomes" id="UP000247498"/>
    </source>
</evidence>
<keyword evidence="1" id="KW-0812">Transmembrane</keyword>
<gene>
    <name evidence="2" type="ORF">Rsub_01060</name>
</gene>
<keyword evidence="1" id="KW-0472">Membrane</keyword>
<evidence type="ECO:0000313" key="2">
    <source>
        <dbReference type="EMBL" id="GBF88348.1"/>
    </source>
</evidence>
<dbReference type="AlphaFoldDB" id="A0A2V0NLN7"/>
<dbReference type="FunCoup" id="A0A2V0NLN7">
    <property type="interactions" value="474"/>
</dbReference>
<name>A0A2V0NLN7_9CHLO</name>
<feature type="transmembrane region" description="Helical" evidence="1">
    <location>
        <begin position="67"/>
        <end position="87"/>
    </location>
</feature>
<sequence>MSLALRPLGGATAIRAPRSCRQARLTPRFAGQARSVVKPGEDLPPWVRREKERELAAAGKKGLPWPLYLVFSCLVAIASVGSFFEYFDHNAIFGVIQPDSPLWAPVLGLFGITGLPTAGFLFFKGVQAANEAAETQDRIDGYIK</sequence>
<accession>A0A2V0NLN7</accession>